<accession>A0A1V9XD66</accession>
<dbReference type="InParanoid" id="A0A1V9XD66"/>
<proteinExistence type="predicted"/>
<gene>
    <name evidence="2" type="ORF">BIW11_11055</name>
</gene>
<evidence type="ECO:0000313" key="2">
    <source>
        <dbReference type="EMBL" id="OQR71343.1"/>
    </source>
</evidence>
<reference evidence="2 3" key="1">
    <citation type="journal article" date="2017" name="Gigascience">
        <title>Draft genome of the honey bee ectoparasitic mite, Tropilaelaps mercedesae, is shaped by the parasitic life history.</title>
        <authorList>
            <person name="Dong X."/>
            <person name="Armstrong S.D."/>
            <person name="Xia D."/>
            <person name="Makepeace B.L."/>
            <person name="Darby A.C."/>
            <person name="Kadowaki T."/>
        </authorList>
    </citation>
    <scope>NUCLEOTIDE SEQUENCE [LARGE SCALE GENOMIC DNA]</scope>
    <source>
        <strain evidence="2">Wuxi-XJTLU</strain>
    </source>
</reference>
<comment type="caution">
    <text evidence="2">The sequence shown here is derived from an EMBL/GenBank/DDBJ whole genome shotgun (WGS) entry which is preliminary data.</text>
</comment>
<dbReference type="Proteomes" id="UP000192247">
    <property type="component" value="Unassembled WGS sequence"/>
</dbReference>
<dbReference type="AlphaFoldDB" id="A0A1V9XD66"/>
<evidence type="ECO:0000256" key="1">
    <source>
        <dbReference type="SAM" id="MobiDB-lite"/>
    </source>
</evidence>
<dbReference type="EMBL" id="MNPL01014823">
    <property type="protein sequence ID" value="OQR71343.1"/>
    <property type="molecule type" value="Genomic_DNA"/>
</dbReference>
<organism evidence="2 3">
    <name type="scientific">Tropilaelaps mercedesae</name>
    <dbReference type="NCBI Taxonomy" id="418985"/>
    <lineage>
        <taxon>Eukaryota</taxon>
        <taxon>Metazoa</taxon>
        <taxon>Ecdysozoa</taxon>
        <taxon>Arthropoda</taxon>
        <taxon>Chelicerata</taxon>
        <taxon>Arachnida</taxon>
        <taxon>Acari</taxon>
        <taxon>Parasitiformes</taxon>
        <taxon>Mesostigmata</taxon>
        <taxon>Gamasina</taxon>
        <taxon>Dermanyssoidea</taxon>
        <taxon>Laelapidae</taxon>
        <taxon>Tropilaelaps</taxon>
    </lineage>
</organism>
<sequence length="106" mass="11747">MQCEEGSLLTQIAQEGRKKLEAGTASTKPSPTSATVRRTGTFTKDDDISGRVARRVLFVCWRLKWPVRVDFSPTAGFDRGPRPLERFLCQIGGPVLGEERTEARPA</sequence>
<evidence type="ECO:0000313" key="3">
    <source>
        <dbReference type="Proteomes" id="UP000192247"/>
    </source>
</evidence>
<name>A0A1V9XD66_9ACAR</name>
<keyword evidence="3" id="KW-1185">Reference proteome</keyword>
<protein>
    <submittedName>
        <fullName evidence="2">Uncharacterized protein</fullName>
    </submittedName>
</protein>
<feature type="region of interest" description="Disordered" evidence="1">
    <location>
        <begin position="15"/>
        <end position="38"/>
    </location>
</feature>
<feature type="compositionally biased region" description="Low complexity" evidence="1">
    <location>
        <begin position="24"/>
        <end position="35"/>
    </location>
</feature>